<feature type="transmembrane region" description="Helical" evidence="13">
    <location>
        <begin position="241"/>
        <end position="262"/>
    </location>
</feature>
<accession>A0A9J6C5S0</accession>
<keyword evidence="3" id="KW-0217">Developmental protein</keyword>
<feature type="transmembrane region" description="Helical" evidence="13">
    <location>
        <begin position="6"/>
        <end position="28"/>
    </location>
</feature>
<feature type="transmembrane region" description="Helical" evidence="13">
    <location>
        <begin position="154"/>
        <end position="175"/>
    </location>
</feature>
<dbReference type="PANTHER" id="PTHR45636:SF50">
    <property type="entry name" value="EYEGONE, ISOFORM A-RELATED"/>
    <property type="match status" value="1"/>
</dbReference>
<evidence type="ECO:0000259" key="14">
    <source>
        <dbReference type="PROSITE" id="PS50071"/>
    </source>
</evidence>
<dbReference type="GO" id="GO:0009791">
    <property type="term" value="P:post-embryonic development"/>
    <property type="evidence" value="ECO:0007669"/>
    <property type="project" value="UniProtKB-ARBA"/>
</dbReference>
<evidence type="ECO:0000259" key="15">
    <source>
        <dbReference type="PROSITE" id="PS51057"/>
    </source>
</evidence>
<dbReference type="Proteomes" id="UP001107558">
    <property type="component" value="Chromosome 2"/>
</dbReference>
<gene>
    <name evidence="16" type="ORF">PVAND_007223</name>
</gene>
<reference evidence="16" key="1">
    <citation type="submission" date="2021-03" db="EMBL/GenBank/DDBJ databases">
        <title>Chromosome level genome of the anhydrobiotic midge Polypedilum vanderplanki.</title>
        <authorList>
            <person name="Yoshida Y."/>
            <person name="Kikawada T."/>
            <person name="Gusev O."/>
        </authorList>
    </citation>
    <scope>NUCLEOTIDE SEQUENCE</scope>
    <source>
        <strain evidence="16">NIAS01</strain>
        <tissue evidence="16">Whole body or cell culture</tissue>
    </source>
</reference>
<comment type="similarity">
    <text evidence="2">Belongs to the paired homeobox family.</text>
</comment>
<dbReference type="PANTHER" id="PTHR45636">
    <property type="entry name" value="PAIRED BOX PROTEIN PAX-6-RELATED-RELATED"/>
    <property type="match status" value="1"/>
</dbReference>
<dbReference type="PROSITE" id="PS51057">
    <property type="entry name" value="PAIRED_2"/>
    <property type="match status" value="1"/>
</dbReference>
<feature type="region of interest" description="Disordered" evidence="12">
    <location>
        <begin position="589"/>
        <end position="662"/>
    </location>
</feature>
<feature type="compositionally biased region" description="Acidic residues" evidence="12">
    <location>
        <begin position="753"/>
        <end position="767"/>
    </location>
</feature>
<dbReference type="AlphaFoldDB" id="A0A9J6C5S0"/>
<feature type="region of interest" description="Disordered" evidence="12">
    <location>
        <begin position="475"/>
        <end position="540"/>
    </location>
</feature>
<dbReference type="InterPro" id="IPR009057">
    <property type="entry name" value="Homeodomain-like_sf"/>
</dbReference>
<dbReference type="Gene3D" id="1.10.10.60">
    <property type="entry name" value="Homeodomain-like"/>
    <property type="match status" value="1"/>
</dbReference>
<keyword evidence="13" id="KW-0812">Transmembrane</keyword>
<evidence type="ECO:0000313" key="17">
    <source>
        <dbReference type="Proteomes" id="UP001107558"/>
    </source>
</evidence>
<keyword evidence="4" id="KW-0563">Paired box</keyword>
<evidence type="ECO:0000256" key="7">
    <source>
        <dbReference type="ARBA" id="ARBA00023155"/>
    </source>
</evidence>
<feature type="domain" description="Homeobox" evidence="14">
    <location>
        <begin position="529"/>
        <end position="589"/>
    </location>
</feature>
<feature type="compositionally biased region" description="Polar residues" evidence="12">
    <location>
        <begin position="613"/>
        <end position="648"/>
    </location>
</feature>
<evidence type="ECO:0000256" key="5">
    <source>
        <dbReference type="ARBA" id="ARBA00023015"/>
    </source>
</evidence>
<dbReference type="InterPro" id="IPR036388">
    <property type="entry name" value="WH-like_DNA-bd_sf"/>
</dbReference>
<keyword evidence="5" id="KW-0805">Transcription regulation</keyword>
<dbReference type="SUPFAM" id="SSF46689">
    <property type="entry name" value="Homeodomain-like"/>
    <property type="match status" value="2"/>
</dbReference>
<dbReference type="SMART" id="SM00351">
    <property type="entry name" value="PAX"/>
    <property type="match status" value="1"/>
</dbReference>
<protein>
    <recommendedName>
        <fullName evidence="18">Paired box protein Pax-6</fullName>
    </recommendedName>
</protein>
<feature type="compositionally biased region" description="Low complexity" evidence="12">
    <location>
        <begin position="724"/>
        <end position="741"/>
    </location>
</feature>
<dbReference type="InterPro" id="IPR043565">
    <property type="entry name" value="PAX_fam"/>
</dbReference>
<dbReference type="FunFam" id="1.10.10.10:FF:000003">
    <property type="entry name" value="Paired box protein Pax-6"/>
    <property type="match status" value="1"/>
</dbReference>
<evidence type="ECO:0000256" key="4">
    <source>
        <dbReference type="ARBA" id="ARBA00022724"/>
    </source>
</evidence>
<feature type="compositionally biased region" description="Polar residues" evidence="12">
    <location>
        <begin position="478"/>
        <end position="504"/>
    </location>
</feature>
<evidence type="ECO:0000313" key="16">
    <source>
        <dbReference type="EMBL" id="KAG5677465.1"/>
    </source>
</evidence>
<dbReference type="PROSITE" id="PS00027">
    <property type="entry name" value="HOMEOBOX_1"/>
    <property type="match status" value="1"/>
</dbReference>
<keyword evidence="13" id="KW-1133">Transmembrane helix</keyword>
<dbReference type="GO" id="GO:0000978">
    <property type="term" value="F:RNA polymerase II cis-regulatory region sequence-specific DNA binding"/>
    <property type="evidence" value="ECO:0007669"/>
    <property type="project" value="TreeGrafter"/>
</dbReference>
<evidence type="ECO:0008006" key="18">
    <source>
        <dbReference type="Google" id="ProtNLM"/>
    </source>
</evidence>
<keyword evidence="6 10" id="KW-0238">DNA-binding</keyword>
<comment type="caution">
    <text evidence="16">The sequence shown here is derived from an EMBL/GenBank/DDBJ whole genome shotgun (WGS) entry which is preliminary data.</text>
</comment>
<evidence type="ECO:0000256" key="1">
    <source>
        <dbReference type="ARBA" id="ARBA00004123"/>
    </source>
</evidence>
<proteinExistence type="inferred from homology"/>
<dbReference type="Pfam" id="PF00046">
    <property type="entry name" value="Homeodomain"/>
    <property type="match status" value="1"/>
</dbReference>
<evidence type="ECO:0000256" key="13">
    <source>
        <dbReference type="SAM" id="Phobius"/>
    </source>
</evidence>
<dbReference type="GO" id="GO:0005634">
    <property type="term" value="C:nucleus"/>
    <property type="evidence" value="ECO:0007669"/>
    <property type="project" value="UniProtKB-SubCell"/>
</dbReference>
<feature type="domain" description="Paired" evidence="15">
    <location>
        <begin position="315"/>
        <end position="436"/>
    </location>
</feature>
<evidence type="ECO:0000256" key="6">
    <source>
        <dbReference type="ARBA" id="ARBA00023125"/>
    </source>
</evidence>
<keyword evidence="7 10" id="KW-0371">Homeobox</keyword>
<dbReference type="Gene3D" id="1.10.10.10">
    <property type="entry name" value="Winged helix-like DNA-binding domain superfamily/Winged helix DNA-binding domain"/>
    <property type="match status" value="1"/>
</dbReference>
<feature type="transmembrane region" description="Helical" evidence="13">
    <location>
        <begin position="195"/>
        <end position="220"/>
    </location>
</feature>
<keyword evidence="17" id="KW-1185">Reference proteome</keyword>
<dbReference type="Gene3D" id="1.20.140.150">
    <property type="match status" value="1"/>
</dbReference>
<dbReference type="SMART" id="SM00389">
    <property type="entry name" value="HOX"/>
    <property type="match status" value="1"/>
</dbReference>
<dbReference type="OrthoDB" id="3225452at2759"/>
<feature type="DNA-binding region" description="Homeobox" evidence="10">
    <location>
        <begin position="531"/>
        <end position="590"/>
    </location>
</feature>
<dbReference type="Pfam" id="PF00292">
    <property type="entry name" value="PAX"/>
    <property type="match status" value="1"/>
</dbReference>
<evidence type="ECO:0000256" key="10">
    <source>
        <dbReference type="PROSITE-ProRule" id="PRU00108"/>
    </source>
</evidence>
<evidence type="ECO:0000256" key="9">
    <source>
        <dbReference type="ARBA" id="ARBA00023242"/>
    </source>
</evidence>
<comment type="subcellular location">
    <subcellularLocation>
        <location evidence="1 10 11">Nucleus</location>
    </subcellularLocation>
</comment>
<dbReference type="InterPro" id="IPR001523">
    <property type="entry name" value="Paired_dom"/>
</dbReference>
<dbReference type="CDD" id="cd00086">
    <property type="entry name" value="homeodomain"/>
    <property type="match status" value="1"/>
</dbReference>
<dbReference type="GO" id="GO:0000981">
    <property type="term" value="F:DNA-binding transcription factor activity, RNA polymerase II-specific"/>
    <property type="evidence" value="ECO:0007669"/>
    <property type="project" value="InterPro"/>
</dbReference>
<evidence type="ECO:0000256" key="3">
    <source>
        <dbReference type="ARBA" id="ARBA00022473"/>
    </source>
</evidence>
<feature type="compositionally biased region" description="Polar residues" evidence="12">
    <location>
        <begin position="742"/>
        <end position="751"/>
    </location>
</feature>
<evidence type="ECO:0000256" key="8">
    <source>
        <dbReference type="ARBA" id="ARBA00023163"/>
    </source>
</evidence>
<sequence>MAKSKWFILLLTELSSAVSLVVLIVSFSTDYWVTSEIKYIGGEAQIASSSVHYGLFNGKLNQVTASSRLVDLTLVCNFDINKCFYSCQQTSEKRREELDKILKGEILEMCPTSKSRQATNFNEQVKNVLAKATKINYNVDVSAAIEDEFLSAGLWLTTLVFLSMSSIIALISAFFSMLNILCNPVNLLTSTFGLYIWNGIGASLSAITMIIWSSFFAISIRKNIAITETLKSTGRYSSDGLANFGFSFWILIASVLCHLINIGSELLTTLPSTTTPWTMDAPRSNPNGGINQNPLSPTVGMTPNLNVNVPGSSPTTPATAALFAGAPNATLGALVSQHRLLELSRFGLRGYDLAQHMLTQQGAVSKLLGTLRPPGLIGGSKPKVATPAVVSKIEQYKRENPTIFAWEIRERLISEGVCTNATAPSVSSINRILRNRAAERAAAEFARAAGYGLYPPHAYPGFPWPAAPTHMWPGGQPTIPNMTSPGSASTPRTLGSPNSGSHDTLGSPDGNRLIDIEGEDSSSMDGDQPKFRRNRTTFSPEQLEELEKEFDKSHYPCVSTRERLAARTSLSEARVQVWFSNRRAKWRRHQRMNLLKRNSSPTQRHTSSSSASNQIAFTPGSPQNVSTSATQSQMSPQTQPHHQHSTVGQNHPSNNNSNATTTPQAQAIVSSATASIPLLMGGEHSAFRALNPSTAALLAALAQLGLARSYAASLAAEHHQLHHNNNNNSNSKNVASSTSTNQSPRESPHPTSESDEEINVHDDESDIEPTNNSTTNNNSHVTFSNSRSSGSSSNNTKTPLELTKHERN</sequence>
<dbReference type="FunFam" id="1.10.10.60:FF:000307">
    <property type="entry name" value="Eyegone, isoform A"/>
    <property type="match status" value="1"/>
</dbReference>
<dbReference type="PROSITE" id="PS50071">
    <property type="entry name" value="HOMEOBOX_2"/>
    <property type="match status" value="1"/>
</dbReference>
<feature type="compositionally biased region" description="Low complexity" evidence="12">
    <location>
        <begin position="649"/>
        <end position="662"/>
    </location>
</feature>
<feature type="compositionally biased region" description="Low complexity" evidence="12">
    <location>
        <begin position="770"/>
        <end position="795"/>
    </location>
</feature>
<evidence type="ECO:0000256" key="2">
    <source>
        <dbReference type="ARBA" id="ARBA00005733"/>
    </source>
</evidence>
<evidence type="ECO:0000256" key="11">
    <source>
        <dbReference type="RuleBase" id="RU000682"/>
    </source>
</evidence>
<name>A0A9J6C5S0_POLVA</name>
<feature type="compositionally biased region" description="Low complexity" evidence="12">
    <location>
        <begin position="599"/>
        <end position="612"/>
    </location>
</feature>
<organism evidence="16 17">
    <name type="scientific">Polypedilum vanderplanki</name>
    <name type="common">Sleeping chironomid midge</name>
    <dbReference type="NCBI Taxonomy" id="319348"/>
    <lineage>
        <taxon>Eukaryota</taxon>
        <taxon>Metazoa</taxon>
        <taxon>Ecdysozoa</taxon>
        <taxon>Arthropoda</taxon>
        <taxon>Hexapoda</taxon>
        <taxon>Insecta</taxon>
        <taxon>Pterygota</taxon>
        <taxon>Neoptera</taxon>
        <taxon>Endopterygota</taxon>
        <taxon>Diptera</taxon>
        <taxon>Nematocera</taxon>
        <taxon>Chironomoidea</taxon>
        <taxon>Chironomidae</taxon>
        <taxon>Chironominae</taxon>
        <taxon>Polypedilum</taxon>
        <taxon>Polypedilum</taxon>
    </lineage>
</organism>
<evidence type="ECO:0000256" key="12">
    <source>
        <dbReference type="SAM" id="MobiDB-lite"/>
    </source>
</evidence>
<feature type="region of interest" description="Disordered" evidence="12">
    <location>
        <begin position="722"/>
        <end position="808"/>
    </location>
</feature>
<dbReference type="InterPro" id="IPR001356">
    <property type="entry name" value="HD"/>
</dbReference>
<dbReference type="EMBL" id="JADBJN010000002">
    <property type="protein sequence ID" value="KAG5677465.1"/>
    <property type="molecule type" value="Genomic_DNA"/>
</dbReference>
<keyword evidence="13" id="KW-0472">Membrane</keyword>
<keyword evidence="9 10" id="KW-0539">Nucleus</keyword>
<keyword evidence="8" id="KW-0804">Transcription</keyword>
<dbReference type="InterPro" id="IPR017970">
    <property type="entry name" value="Homeobox_CS"/>
</dbReference>